<evidence type="ECO:0000313" key="3">
    <source>
        <dbReference type="Proteomes" id="UP000422855"/>
    </source>
</evidence>
<keyword evidence="1" id="KW-0472">Membrane</keyword>
<feature type="transmembrane region" description="Helical" evidence="1">
    <location>
        <begin position="272"/>
        <end position="291"/>
    </location>
</feature>
<proteinExistence type="predicted"/>
<accession>A0A894KTJ8</accession>
<organismHost>
    <name type="scientific">Phacochoerus aethiopicus</name>
    <name type="common">Warthog</name>
    <dbReference type="NCBI Taxonomy" id="85517"/>
</organismHost>
<feature type="transmembrane region" description="Helical" evidence="1">
    <location>
        <begin position="239"/>
        <end position="266"/>
    </location>
</feature>
<name>A0A894KTJ8_ASF</name>
<organism evidence="2 3">
    <name type="scientific">African swine fever virus</name>
    <name type="common">ASFV</name>
    <dbReference type="NCBI Taxonomy" id="10497"/>
    <lineage>
        <taxon>Viruses</taxon>
        <taxon>Varidnaviria</taxon>
        <taxon>Bamfordvirae</taxon>
        <taxon>Nucleocytoviricota</taxon>
        <taxon>Pokkesviricetes</taxon>
        <taxon>Asfuvirales</taxon>
        <taxon>Asfarviridae</taxon>
        <taxon>Asfivirus</taxon>
        <taxon>Asfivirus haemorrhagiae</taxon>
    </lineage>
</organism>
<sequence>MIFYQILTTFYMCVYAMDHILLFILRSKLFGENDGVTEFIPLMFGYDFYQRAKTVFTNLAIFFLRCIIQTLVQCPLHFLFRHICRISGLFILTIIFMFRKHHYQGNDGKLPFLVQFTYIFDGHRLDVCVFYYVTNVTFHGCTNIHTVFFFCIQFAKLILACNDGHFYHKMVYCIFTYKCLASRDVVVVVSMYGDTNYCFHFICFYLHYYRNTVNVIIFIITVLHRINVSHLRIKLSYYYIYRFFGGMSFVRGTMCTQYTKIVIYILFYEKEYYFPSVILRSICVVYLPIYVTMRYQLFTKTEVFFLDRCLHHCNIAIFRVYIGYVTCYLYQRILAQSTGCVAKRTIIIRIEYPRCYKPSDTMYVPFLASYRKYGVSYGMSNIVLPIFFQNVWKIVYRRSIQYTLHSGVIFFTFTYVYVEELEYFLRTCYMHIMVLFWCTYMLCENAFYYIFSVMLYRLCYGIFRLDPYDYCFYICVIRLLCQGILYDAPVGKNFVMQMDNSVHFYVGTIPVYSYMLYQIFCYLCSVLGSHIYMLQGFFLYGEHFVVFVQKKITIWAWMFQTYQN</sequence>
<dbReference type="Proteomes" id="UP000422855">
    <property type="component" value="Segment"/>
</dbReference>
<evidence type="ECO:0000313" key="2">
    <source>
        <dbReference type="EMBL" id="QRW44617.1"/>
    </source>
</evidence>
<evidence type="ECO:0000256" key="1">
    <source>
        <dbReference type="SAM" id="Phobius"/>
    </source>
</evidence>
<dbReference type="EMBL" id="MN336500">
    <property type="protein sequence ID" value="QRW44617.1"/>
    <property type="molecule type" value="Genomic_DNA"/>
</dbReference>
<feature type="transmembrane region" description="Helical" evidence="1">
    <location>
        <begin position="78"/>
        <end position="98"/>
    </location>
</feature>
<feature type="transmembrane region" description="Helical" evidence="1">
    <location>
        <begin position="55"/>
        <end position="72"/>
    </location>
</feature>
<protein>
    <submittedName>
        <fullName evidence="2">p505 11L</fullName>
    </submittedName>
</protein>
<organismHost>
    <name type="scientific">Ornithodoros</name>
    <name type="common">relapsing fever ticks</name>
    <dbReference type="NCBI Taxonomy" id="6937"/>
</organismHost>
<feature type="transmembrane region" description="Helical" evidence="1">
    <location>
        <begin position="430"/>
        <end position="458"/>
    </location>
</feature>
<organismHost>
    <name type="scientific">Potamochoerus larvatus</name>
    <name type="common">Bushpig</name>
    <dbReference type="NCBI Taxonomy" id="273792"/>
</organismHost>
<feature type="transmembrane region" description="Helical" evidence="1">
    <location>
        <begin position="402"/>
        <end position="418"/>
    </location>
</feature>
<feature type="transmembrane region" description="Helical" evidence="1">
    <location>
        <begin position="6"/>
        <end position="25"/>
    </location>
</feature>
<reference evidence="2 3" key="1">
    <citation type="submission" date="2019-08" db="EMBL/GenBank/DDBJ databases">
        <authorList>
            <person name="Ndlovu S.S."/>
            <person name="Malesa R."/>
        </authorList>
    </citation>
    <scope>NUCLEOTIDE SEQUENCE [LARGE SCALE GENOMIC DNA]</scope>
    <source>
        <strain evidence="2">RSA_2_2008</strain>
    </source>
</reference>
<organismHost>
    <name type="scientific">Phacochoerus africanus</name>
    <name type="common">Warthog</name>
    <dbReference type="NCBI Taxonomy" id="41426"/>
</organismHost>
<organismHost>
    <name type="scientific">Sus scrofa</name>
    <name type="common">Pig</name>
    <dbReference type="NCBI Taxonomy" id="9823"/>
</organismHost>
<keyword evidence="1" id="KW-0812">Transmembrane</keyword>
<gene>
    <name evidence="2" type="ORF">505_11L</name>
</gene>
<keyword evidence="1" id="KW-1133">Transmembrane helix</keyword>
<organismHost>
    <name type="scientific">Ornithodoros moubata</name>
    <name type="common">Soft tick</name>
    <name type="synonym">Argasid tick</name>
    <dbReference type="NCBI Taxonomy" id="6938"/>
</organismHost>